<dbReference type="PRINTS" id="PR00727">
    <property type="entry name" value="LEADERPTASE"/>
</dbReference>
<dbReference type="NCBIfam" id="TIGR02227">
    <property type="entry name" value="sigpep_I_bact"/>
    <property type="match status" value="1"/>
</dbReference>
<reference evidence="15" key="1">
    <citation type="submission" date="2021-01" db="EMBL/GenBank/DDBJ databases">
        <authorList>
            <person name="Corre E."/>
            <person name="Pelletier E."/>
            <person name="Niang G."/>
            <person name="Scheremetjew M."/>
            <person name="Finn R."/>
            <person name="Kale V."/>
            <person name="Holt S."/>
            <person name="Cochrane G."/>
            <person name="Meng A."/>
            <person name="Brown T."/>
            <person name="Cohen L."/>
        </authorList>
    </citation>
    <scope>NUCLEOTIDE SEQUENCE</scope>
    <source>
        <strain evidence="15">CCMP722</strain>
    </source>
</reference>
<evidence type="ECO:0000256" key="3">
    <source>
        <dbReference type="ARBA" id="ARBA00004370"/>
    </source>
</evidence>
<evidence type="ECO:0000256" key="2">
    <source>
        <dbReference type="ARBA" id="ARBA00004229"/>
    </source>
</evidence>
<evidence type="ECO:0000256" key="4">
    <source>
        <dbReference type="ARBA" id="ARBA00009370"/>
    </source>
</evidence>
<dbReference type="InterPro" id="IPR036286">
    <property type="entry name" value="LexA/Signal_pep-like_sf"/>
</dbReference>
<name>A0A7S0MX98_9CHLO</name>
<dbReference type="Pfam" id="PF10502">
    <property type="entry name" value="Peptidase_S26"/>
    <property type="match status" value="1"/>
</dbReference>
<dbReference type="PANTHER" id="PTHR43390">
    <property type="entry name" value="SIGNAL PEPTIDASE I"/>
    <property type="match status" value="1"/>
</dbReference>
<dbReference type="FunFam" id="2.10.109.10:FF:000012">
    <property type="entry name" value="Peptidase/ serine-type peptidase"/>
    <property type="match status" value="1"/>
</dbReference>
<proteinExistence type="inferred from homology"/>
<dbReference type="Gene3D" id="2.10.109.10">
    <property type="entry name" value="Umud Fragment, subunit A"/>
    <property type="match status" value="1"/>
</dbReference>
<keyword evidence="9" id="KW-0378">Hydrolase</keyword>
<evidence type="ECO:0000256" key="13">
    <source>
        <dbReference type="SAM" id="MobiDB-lite"/>
    </source>
</evidence>
<evidence type="ECO:0000256" key="12">
    <source>
        <dbReference type="PIRSR" id="PIRSR600223-1"/>
    </source>
</evidence>
<dbReference type="GO" id="GO:0010027">
    <property type="term" value="P:thylakoid membrane organization"/>
    <property type="evidence" value="ECO:0007669"/>
    <property type="project" value="TreeGrafter"/>
</dbReference>
<dbReference type="PANTHER" id="PTHR43390:SF1">
    <property type="entry name" value="CHLOROPLAST PROCESSING PEPTIDASE"/>
    <property type="match status" value="1"/>
</dbReference>
<dbReference type="EMBL" id="HBFA01005276">
    <property type="protein sequence ID" value="CAD8652872.1"/>
    <property type="molecule type" value="Transcribed_RNA"/>
</dbReference>
<evidence type="ECO:0000256" key="7">
    <source>
        <dbReference type="ARBA" id="ARBA00022640"/>
    </source>
</evidence>
<dbReference type="EC" id="3.4.21.89" evidence="5"/>
<dbReference type="InterPro" id="IPR018247">
    <property type="entry name" value="EF_Hand_1_Ca_BS"/>
</dbReference>
<dbReference type="SUPFAM" id="SSF51306">
    <property type="entry name" value="LexA/Signal peptidase"/>
    <property type="match status" value="1"/>
</dbReference>
<dbReference type="InterPro" id="IPR019533">
    <property type="entry name" value="Peptidase_S26"/>
</dbReference>
<keyword evidence="8" id="KW-0645">Protease</keyword>
<dbReference type="GO" id="GO:0009003">
    <property type="term" value="F:signal peptidase activity"/>
    <property type="evidence" value="ECO:0007669"/>
    <property type="project" value="UniProtKB-EC"/>
</dbReference>
<keyword evidence="10" id="KW-0809">Transit peptide</keyword>
<feature type="compositionally biased region" description="Low complexity" evidence="13">
    <location>
        <begin position="71"/>
        <end position="84"/>
    </location>
</feature>
<dbReference type="GO" id="GO:0009535">
    <property type="term" value="C:chloroplast thylakoid membrane"/>
    <property type="evidence" value="ECO:0007669"/>
    <property type="project" value="TreeGrafter"/>
</dbReference>
<organism evidence="15">
    <name type="scientific">Pyramimonas obovata</name>
    <dbReference type="NCBI Taxonomy" id="1411642"/>
    <lineage>
        <taxon>Eukaryota</taxon>
        <taxon>Viridiplantae</taxon>
        <taxon>Chlorophyta</taxon>
        <taxon>Pyramimonadophyceae</taxon>
        <taxon>Pyramimonadales</taxon>
        <taxon>Pyramimonadaceae</taxon>
        <taxon>Pyramimonas</taxon>
        <taxon>Pyramimonas incertae sedis</taxon>
    </lineage>
</organism>
<keyword evidence="11" id="KW-0472">Membrane</keyword>
<dbReference type="GO" id="GO:0004252">
    <property type="term" value="F:serine-type endopeptidase activity"/>
    <property type="evidence" value="ECO:0007669"/>
    <property type="project" value="InterPro"/>
</dbReference>
<evidence type="ECO:0000256" key="6">
    <source>
        <dbReference type="ARBA" id="ARBA00022528"/>
    </source>
</evidence>
<feature type="active site" evidence="12">
    <location>
        <position position="145"/>
    </location>
</feature>
<keyword evidence="6" id="KW-0150">Chloroplast</keyword>
<evidence type="ECO:0000313" key="15">
    <source>
        <dbReference type="EMBL" id="CAD8652872.1"/>
    </source>
</evidence>
<sequence length="295" mass="32776">MTGHMLFSPTLGAPVARPHSVRQVVLARATPIQHPWGKCQPSVGRSVFGNGWSQARQHHRSSRVLTRSSSDKSSIGSQSPSDKQSPPESDGGDNNGDDNNGSGSIEKPEWAYIDKEDAKTIFFAVGISLLIRTFIAEPRFIPSLSMYPTFDISDRLVAEKLTYLKRHPCQGEVVIFKAPDSLRSRGYSSNDVFIKRIVATAGDIVEVKNGQTLVNGEVLDWPYPAEKPTYTMAPQLVPEGYVFMMGDNRNNSYDSHIWGPLPETNIIGRAVFKYWPPQKIGQIEFPVPMKAPELY</sequence>
<keyword evidence="7" id="KW-0934">Plastid</keyword>
<dbReference type="InterPro" id="IPR019758">
    <property type="entry name" value="Pept_S26A_signal_pept_1_CS"/>
</dbReference>
<gene>
    <name evidence="15" type="ORF">POBO1169_LOCUS2698</name>
</gene>
<dbReference type="PROSITE" id="PS00018">
    <property type="entry name" value="EF_HAND_1"/>
    <property type="match status" value="1"/>
</dbReference>
<dbReference type="PROSITE" id="PS00761">
    <property type="entry name" value="SPASE_I_3"/>
    <property type="match status" value="1"/>
</dbReference>
<evidence type="ECO:0000256" key="10">
    <source>
        <dbReference type="ARBA" id="ARBA00022946"/>
    </source>
</evidence>
<evidence type="ECO:0000256" key="8">
    <source>
        <dbReference type="ARBA" id="ARBA00022670"/>
    </source>
</evidence>
<evidence type="ECO:0000256" key="5">
    <source>
        <dbReference type="ARBA" id="ARBA00013208"/>
    </source>
</evidence>
<comment type="catalytic activity">
    <reaction evidence="1">
        <text>Cleavage of hydrophobic, N-terminal signal or leader sequences from secreted and periplasmic proteins.</text>
        <dbReference type="EC" id="3.4.21.89"/>
    </reaction>
</comment>
<dbReference type="AlphaFoldDB" id="A0A7S0MX98"/>
<dbReference type="InterPro" id="IPR019756">
    <property type="entry name" value="Pept_S26A_signal_pept_1_Ser-AS"/>
</dbReference>
<dbReference type="CDD" id="cd06530">
    <property type="entry name" value="S26_SPase_I"/>
    <property type="match status" value="1"/>
</dbReference>
<evidence type="ECO:0000256" key="11">
    <source>
        <dbReference type="ARBA" id="ARBA00023136"/>
    </source>
</evidence>
<feature type="region of interest" description="Disordered" evidence="13">
    <location>
        <begin position="58"/>
        <end position="106"/>
    </location>
</feature>
<dbReference type="InterPro" id="IPR000223">
    <property type="entry name" value="Pept_S26A_signal_pept_1"/>
</dbReference>
<dbReference type="GO" id="GO:0006465">
    <property type="term" value="P:signal peptide processing"/>
    <property type="evidence" value="ECO:0007669"/>
    <property type="project" value="InterPro"/>
</dbReference>
<comment type="subcellular location">
    <subcellularLocation>
        <location evidence="3">Membrane</location>
    </subcellularLocation>
    <subcellularLocation>
        <location evidence="2">Plastid</location>
        <location evidence="2">Chloroplast</location>
    </subcellularLocation>
</comment>
<comment type="similarity">
    <text evidence="4">Belongs to the peptidase S26 family.</text>
</comment>
<evidence type="ECO:0000256" key="1">
    <source>
        <dbReference type="ARBA" id="ARBA00000677"/>
    </source>
</evidence>
<dbReference type="PROSITE" id="PS00501">
    <property type="entry name" value="SPASE_I_1"/>
    <property type="match status" value="1"/>
</dbReference>
<accession>A0A7S0MX98</accession>
<feature type="domain" description="Peptidase S26" evidence="14">
    <location>
        <begin position="118"/>
        <end position="275"/>
    </location>
</feature>
<evidence type="ECO:0000256" key="9">
    <source>
        <dbReference type="ARBA" id="ARBA00022801"/>
    </source>
</evidence>
<feature type="active site" evidence="12">
    <location>
        <position position="195"/>
    </location>
</feature>
<protein>
    <recommendedName>
        <fullName evidence="5">signal peptidase I</fullName>
        <ecNumber evidence="5">3.4.21.89</ecNumber>
    </recommendedName>
</protein>
<evidence type="ECO:0000259" key="14">
    <source>
        <dbReference type="Pfam" id="PF10502"/>
    </source>
</evidence>